<dbReference type="RefSeq" id="XP_033456840.1">
    <property type="nucleotide sequence ID" value="XM_033605590.1"/>
</dbReference>
<evidence type="ECO:0000313" key="4">
    <source>
        <dbReference type="RefSeq" id="XP_033456840.1"/>
    </source>
</evidence>
<dbReference type="Proteomes" id="UP000504637">
    <property type="component" value="Unplaced"/>
</dbReference>
<feature type="compositionally biased region" description="Low complexity" evidence="1">
    <location>
        <begin position="299"/>
        <end position="311"/>
    </location>
</feature>
<feature type="compositionally biased region" description="Basic and acidic residues" evidence="1">
    <location>
        <begin position="48"/>
        <end position="60"/>
    </location>
</feature>
<dbReference type="InterPro" id="IPR058934">
    <property type="entry name" value="YMC020W-like"/>
</dbReference>
<accession>A0A6J3LWX4</accession>
<feature type="compositionally biased region" description="Polar residues" evidence="1">
    <location>
        <begin position="140"/>
        <end position="160"/>
    </location>
</feature>
<organism evidence="4">
    <name type="scientific">Dissoconium aciculare CBS 342.82</name>
    <dbReference type="NCBI Taxonomy" id="1314786"/>
    <lineage>
        <taxon>Eukaryota</taxon>
        <taxon>Fungi</taxon>
        <taxon>Dikarya</taxon>
        <taxon>Ascomycota</taxon>
        <taxon>Pezizomycotina</taxon>
        <taxon>Dothideomycetes</taxon>
        <taxon>Dothideomycetidae</taxon>
        <taxon>Mycosphaerellales</taxon>
        <taxon>Dissoconiaceae</taxon>
        <taxon>Dissoconium</taxon>
    </lineage>
</organism>
<feature type="region of interest" description="Disordered" evidence="1">
    <location>
        <begin position="399"/>
        <end position="468"/>
    </location>
</feature>
<feature type="compositionally biased region" description="Basic and acidic residues" evidence="1">
    <location>
        <begin position="355"/>
        <end position="365"/>
    </location>
</feature>
<sequence length="965" mass="103688">MVGGPGGKKTGGAKEDSKPLAIKGKQSVSDNADRIDSPGSVSSSVTTKIEDNLHRHDHATAHQVSLPRPQASNRGSWSWRAKATPVASVAKESIFVEQGVSSESAEVRRPSPSVSKSMKGSRKSVPLVAEATRVHATSDGAANTKSQSSSKRSVDNSAAETKSEKPGPSSVPSEEEVAHASDVKETTPDVVDTPNEGPNVEGGGGDARPQSGSWLKWWSRPDGYGSDTEKIQPKRVAKQPRLDTAEEETSTTQAIEQPSPSLQDAEKGPNANTAEENVKPEMTSNPNAGRSWFGLWSHAQNEQAAAEQNQATDAEREQQNSDSQDNTSVITAPTEPAITSATSGNPGSTSNAVTKDIESGPDRPKPSGWAFWSMDKATTAGDTATANETQMQVGELAVADTPSQSHPEAAQFNEQRQERKNAGPTTPKRASSLLSKASKDITESPAPTRKLADSPATNNPQAVAAATSQAKATLEHIEQPVPVYRNKESQARPNLVLPSFRDSFSPAPTIGYLDRLTSYLAQSFHIPGAEPPRPPTYPYISRTPHKVKKAIAIGIHGFFPAAVFNRVIGQPTGTSIRFAGYAAASIKEWCQQHQPDVKDVRIEKVALEGEGNIAERVTTLWKLLLNWLSHLRQADFILVAAHSQGVPVATMLVAKLLQLGALAPNVRIGICGMAGINLGPFIEYKSRLFGNTALELFDFCDSTSKVSIAYADAVDVCLRNNVRITYIGSLDDQLVSLESSLHAPLSHPYVNRAVFIDGRLHTSNFLTHLVVFSVKLRNRGISDHGLLREISAPLAGSLVGGEGHSRVYDDPAVYTCAAEFALESTDMHVPAQAQAVTTEAIGDDDRQKINARRASLSGYPREMAAANLMRRGSLGVGLPGIAPIIAPYHVHASTAGSTSATNVAEKNPFVLPWAVRGMLEEEAVKKDPELQAEVHELVWEFEQWRPTGKGLKDVRWRLEGVRSLL</sequence>
<feature type="compositionally biased region" description="Gly residues" evidence="1">
    <location>
        <begin position="1"/>
        <end position="10"/>
    </location>
</feature>
<dbReference type="GeneID" id="54363390"/>
<dbReference type="AlphaFoldDB" id="A0A6J3LWX4"/>
<evidence type="ECO:0000259" key="2">
    <source>
        <dbReference type="Pfam" id="PF26147"/>
    </source>
</evidence>
<reference evidence="4" key="2">
    <citation type="submission" date="2020-04" db="EMBL/GenBank/DDBJ databases">
        <authorList>
            <consortium name="NCBI Genome Project"/>
        </authorList>
    </citation>
    <scope>NUCLEOTIDE SEQUENCE</scope>
    <source>
        <strain evidence="4">CBS 342.82</strain>
    </source>
</reference>
<evidence type="ECO:0000313" key="3">
    <source>
        <dbReference type="Proteomes" id="UP000504637"/>
    </source>
</evidence>
<keyword evidence="3" id="KW-1185">Reference proteome</keyword>
<feature type="compositionally biased region" description="Basic and acidic residues" evidence="1">
    <location>
        <begin position="176"/>
        <end position="187"/>
    </location>
</feature>
<gene>
    <name evidence="4" type="ORF">K489DRAFT_383373</name>
</gene>
<reference evidence="4" key="3">
    <citation type="submission" date="2025-08" db="UniProtKB">
        <authorList>
            <consortium name="RefSeq"/>
        </authorList>
    </citation>
    <scope>IDENTIFICATION</scope>
    <source>
        <strain evidence="4">CBS 342.82</strain>
    </source>
</reference>
<dbReference type="PANTHER" id="PTHR47349">
    <property type="entry name" value="CHROMOSOME 8, WHOLE GENOME SHOTGUN SEQUENCE"/>
    <property type="match status" value="1"/>
</dbReference>
<proteinExistence type="predicted"/>
<feature type="compositionally biased region" description="Polar residues" evidence="1">
    <location>
        <begin position="250"/>
        <end position="262"/>
    </location>
</feature>
<protein>
    <recommendedName>
        <fullName evidence="2">YMC020W-like alpha/beta hydrolase domain-containing protein</fullName>
    </recommendedName>
</protein>
<reference evidence="4" key="1">
    <citation type="submission" date="2020-01" db="EMBL/GenBank/DDBJ databases">
        <authorList>
            <consortium name="DOE Joint Genome Institute"/>
            <person name="Haridas S."/>
            <person name="Albert R."/>
            <person name="Binder M."/>
            <person name="Bloem J."/>
            <person name="Labutti K."/>
            <person name="Salamov A."/>
            <person name="Andreopoulos B."/>
            <person name="Baker S.E."/>
            <person name="Barry K."/>
            <person name="Bills G."/>
            <person name="Bluhm B.H."/>
            <person name="Cannon C."/>
            <person name="Castanera R."/>
            <person name="Culley D.E."/>
            <person name="Daum C."/>
            <person name="Ezra D."/>
            <person name="Gonzalez J.B."/>
            <person name="Henrissat B."/>
            <person name="Kuo A."/>
            <person name="Liang C."/>
            <person name="Lipzen A."/>
            <person name="Lutzoni F."/>
            <person name="Magnuson J."/>
            <person name="Mondo S."/>
            <person name="Nolan M."/>
            <person name="Ohm R."/>
            <person name="Pangilinan J."/>
            <person name="Park H.-J."/>
            <person name="Ramirez L."/>
            <person name="Alfaro M."/>
            <person name="Sun H."/>
            <person name="Tritt A."/>
            <person name="Yoshinaga Y."/>
            <person name="Zwiers L.-H."/>
            <person name="Turgeon B.G."/>
            <person name="Goodwin S.B."/>
            <person name="Spatafora J.W."/>
            <person name="Crous P.W."/>
            <person name="Grigoriev I.V."/>
        </authorList>
    </citation>
    <scope>NUCLEOTIDE SEQUENCE</scope>
    <source>
        <strain evidence="4">CBS 342.82</strain>
    </source>
</reference>
<evidence type="ECO:0000256" key="1">
    <source>
        <dbReference type="SAM" id="MobiDB-lite"/>
    </source>
</evidence>
<dbReference type="PANTHER" id="PTHR47349:SF1">
    <property type="entry name" value="AER328WP"/>
    <property type="match status" value="1"/>
</dbReference>
<dbReference type="Pfam" id="PF26147">
    <property type="entry name" value="AB_HYDROLASE_YMC0-YMC35"/>
    <property type="match status" value="1"/>
</dbReference>
<feature type="compositionally biased region" description="Polar residues" evidence="1">
    <location>
        <begin position="320"/>
        <end position="353"/>
    </location>
</feature>
<name>A0A6J3LWX4_9PEZI</name>
<feature type="region of interest" description="Disordered" evidence="1">
    <location>
        <begin position="1"/>
        <end position="376"/>
    </location>
</feature>
<dbReference type="InterPro" id="IPR058933">
    <property type="entry name" value="YMC020W-like_ab_hydrolase"/>
</dbReference>
<feature type="domain" description="YMC020W-like alpha/beta hydrolase" evidence="2">
    <location>
        <begin position="497"/>
        <end position="831"/>
    </location>
</feature>
<dbReference type="OrthoDB" id="5598028at2759"/>